<dbReference type="Pfam" id="PF04828">
    <property type="entry name" value="GFA"/>
    <property type="match status" value="1"/>
</dbReference>
<sequence>MPYVGHCNCDSIRITLAEQPANSVVCHCLNCRKAGGVFSVNYLTSEEETTVEDPKKTLTAYDDSNTAEGHTIQRYFCSTCGSPVLTKSPKIPGKMFLKATLFDTIAPCGMEVFEATRVPLFK</sequence>
<keyword evidence="4" id="KW-0456">Lyase</keyword>
<dbReference type="RefSeq" id="XP_056767976.1">
    <property type="nucleotide sequence ID" value="XM_056907249.1"/>
</dbReference>
<dbReference type="InterPro" id="IPR006913">
    <property type="entry name" value="CENP-V/GFA"/>
</dbReference>
<evidence type="ECO:0000256" key="3">
    <source>
        <dbReference type="ARBA" id="ARBA00022833"/>
    </source>
</evidence>
<evidence type="ECO:0000256" key="4">
    <source>
        <dbReference type="ARBA" id="ARBA00023239"/>
    </source>
</evidence>
<name>A0AAD6G5B8_9EURO</name>
<dbReference type="PANTHER" id="PTHR33337:SF40">
    <property type="entry name" value="CENP-V_GFA DOMAIN-CONTAINING PROTEIN-RELATED"/>
    <property type="match status" value="1"/>
</dbReference>
<dbReference type="InterPro" id="IPR011057">
    <property type="entry name" value="Mss4-like_sf"/>
</dbReference>
<keyword evidence="3" id="KW-0862">Zinc</keyword>
<evidence type="ECO:0000313" key="7">
    <source>
        <dbReference type="Proteomes" id="UP001213681"/>
    </source>
</evidence>
<dbReference type="PANTHER" id="PTHR33337">
    <property type="entry name" value="GFA DOMAIN-CONTAINING PROTEIN"/>
    <property type="match status" value="1"/>
</dbReference>
<reference evidence="6" key="1">
    <citation type="submission" date="2022-12" db="EMBL/GenBank/DDBJ databases">
        <authorList>
            <person name="Petersen C."/>
        </authorList>
    </citation>
    <scope>NUCLEOTIDE SEQUENCE</scope>
    <source>
        <strain evidence="6">IBT 16125</strain>
    </source>
</reference>
<reference evidence="6" key="2">
    <citation type="journal article" date="2023" name="IMA Fungus">
        <title>Comparative genomic study of the Penicillium genus elucidates a diverse pangenome and 15 lateral gene transfer events.</title>
        <authorList>
            <person name="Petersen C."/>
            <person name="Sorensen T."/>
            <person name="Nielsen M.R."/>
            <person name="Sondergaard T.E."/>
            <person name="Sorensen J.L."/>
            <person name="Fitzpatrick D.A."/>
            <person name="Frisvad J.C."/>
            <person name="Nielsen K.L."/>
        </authorList>
    </citation>
    <scope>NUCLEOTIDE SEQUENCE</scope>
    <source>
        <strain evidence="6">IBT 16125</strain>
    </source>
</reference>
<dbReference type="GeneID" id="81597492"/>
<comment type="similarity">
    <text evidence="1">Belongs to the Gfa family.</text>
</comment>
<keyword evidence="2" id="KW-0479">Metal-binding</keyword>
<dbReference type="GO" id="GO:0046872">
    <property type="term" value="F:metal ion binding"/>
    <property type="evidence" value="ECO:0007669"/>
    <property type="project" value="UniProtKB-KW"/>
</dbReference>
<comment type="caution">
    <text evidence="6">The sequence shown here is derived from an EMBL/GenBank/DDBJ whole genome shotgun (WGS) entry which is preliminary data.</text>
</comment>
<gene>
    <name evidence="6" type="ORF">N7458_003867</name>
</gene>
<dbReference type="EMBL" id="JAPVEA010000004">
    <property type="protein sequence ID" value="KAJ5455603.1"/>
    <property type="molecule type" value="Genomic_DNA"/>
</dbReference>
<dbReference type="SUPFAM" id="SSF51316">
    <property type="entry name" value="Mss4-like"/>
    <property type="match status" value="1"/>
</dbReference>
<keyword evidence="7" id="KW-1185">Reference proteome</keyword>
<evidence type="ECO:0000259" key="5">
    <source>
        <dbReference type="PROSITE" id="PS51891"/>
    </source>
</evidence>
<evidence type="ECO:0000256" key="1">
    <source>
        <dbReference type="ARBA" id="ARBA00005495"/>
    </source>
</evidence>
<proteinExistence type="inferred from homology"/>
<feature type="domain" description="CENP-V/GFA" evidence="5">
    <location>
        <begin position="3"/>
        <end position="114"/>
    </location>
</feature>
<protein>
    <recommendedName>
        <fullName evidence="5">CENP-V/GFA domain-containing protein</fullName>
    </recommendedName>
</protein>
<dbReference type="Proteomes" id="UP001213681">
    <property type="component" value="Unassembled WGS sequence"/>
</dbReference>
<evidence type="ECO:0000256" key="2">
    <source>
        <dbReference type="ARBA" id="ARBA00022723"/>
    </source>
</evidence>
<dbReference type="GO" id="GO:0016846">
    <property type="term" value="F:carbon-sulfur lyase activity"/>
    <property type="evidence" value="ECO:0007669"/>
    <property type="project" value="InterPro"/>
</dbReference>
<dbReference type="PROSITE" id="PS51891">
    <property type="entry name" value="CENP_V_GFA"/>
    <property type="match status" value="1"/>
</dbReference>
<accession>A0AAD6G5B8</accession>
<dbReference type="Gene3D" id="3.90.1590.10">
    <property type="entry name" value="glutathione-dependent formaldehyde- activating enzyme (gfa)"/>
    <property type="match status" value="1"/>
</dbReference>
<organism evidence="6 7">
    <name type="scientific">Penicillium daleae</name>
    <dbReference type="NCBI Taxonomy" id="63821"/>
    <lineage>
        <taxon>Eukaryota</taxon>
        <taxon>Fungi</taxon>
        <taxon>Dikarya</taxon>
        <taxon>Ascomycota</taxon>
        <taxon>Pezizomycotina</taxon>
        <taxon>Eurotiomycetes</taxon>
        <taxon>Eurotiomycetidae</taxon>
        <taxon>Eurotiales</taxon>
        <taxon>Aspergillaceae</taxon>
        <taxon>Penicillium</taxon>
    </lineage>
</organism>
<evidence type="ECO:0000313" key="6">
    <source>
        <dbReference type="EMBL" id="KAJ5455603.1"/>
    </source>
</evidence>
<dbReference type="AlphaFoldDB" id="A0AAD6G5B8"/>